<evidence type="ECO:0000313" key="1">
    <source>
        <dbReference type="EMBL" id="MBB3109099.1"/>
    </source>
</evidence>
<dbReference type="RefSeq" id="WP_183597866.1">
    <property type="nucleotide sequence ID" value="NZ_JACHXK010000002.1"/>
</dbReference>
<sequence>MNFVGIIKAGYVNFCSFLSKEGSVFRKMFDGRYKVNGLDEICSQKNWYRNEVKEQYGDVISLYQNELGMSSEESVVKLLSFIGKIEVHN</sequence>
<protein>
    <submittedName>
        <fullName evidence="1">Uncharacterized protein</fullName>
    </submittedName>
</protein>
<reference evidence="1 2" key="1">
    <citation type="submission" date="2020-08" db="EMBL/GenBank/DDBJ databases">
        <title>Genomic Encyclopedia of Type Strains, Phase III (KMG-III): the genomes of soil and plant-associated and newly described type strains.</title>
        <authorList>
            <person name="Whitman W."/>
        </authorList>
    </citation>
    <scope>NUCLEOTIDE SEQUENCE [LARGE SCALE GENOMIC DNA]</scope>
    <source>
        <strain evidence="1 2">CECT 5862</strain>
    </source>
</reference>
<keyword evidence="2" id="KW-1185">Reference proteome</keyword>
<proteinExistence type="predicted"/>
<accession>A0A7W5AUN9</accession>
<dbReference type="EMBL" id="JACHXK010000002">
    <property type="protein sequence ID" value="MBB3109099.1"/>
    <property type="molecule type" value="Genomic_DNA"/>
</dbReference>
<dbReference type="AlphaFoldDB" id="A0A7W5AUN9"/>
<gene>
    <name evidence="1" type="ORF">FHS18_001151</name>
</gene>
<comment type="caution">
    <text evidence="1">The sequence shown here is derived from an EMBL/GenBank/DDBJ whole genome shotgun (WGS) entry which is preliminary data.</text>
</comment>
<organism evidence="1 2">
    <name type="scientific">Paenibacillus phyllosphaerae</name>
    <dbReference type="NCBI Taxonomy" id="274593"/>
    <lineage>
        <taxon>Bacteria</taxon>
        <taxon>Bacillati</taxon>
        <taxon>Bacillota</taxon>
        <taxon>Bacilli</taxon>
        <taxon>Bacillales</taxon>
        <taxon>Paenibacillaceae</taxon>
        <taxon>Paenibacillus</taxon>
    </lineage>
</organism>
<name>A0A7W5AUN9_9BACL</name>
<dbReference type="Proteomes" id="UP000570361">
    <property type="component" value="Unassembled WGS sequence"/>
</dbReference>
<evidence type="ECO:0000313" key="2">
    <source>
        <dbReference type="Proteomes" id="UP000570361"/>
    </source>
</evidence>